<dbReference type="GO" id="GO:0005524">
    <property type="term" value="F:ATP binding"/>
    <property type="evidence" value="ECO:0007669"/>
    <property type="project" value="UniProtKB-UniRule"/>
</dbReference>
<dbReference type="PROSITE" id="PS00108">
    <property type="entry name" value="PROTEIN_KINASE_ST"/>
    <property type="match status" value="1"/>
</dbReference>
<dbReference type="GO" id="GO:0009893">
    <property type="term" value="P:positive regulation of metabolic process"/>
    <property type="evidence" value="ECO:0007669"/>
    <property type="project" value="UniProtKB-ARBA"/>
</dbReference>
<accession>A0AAQ4Q088</accession>
<dbReference type="PROSITE" id="PS50011">
    <property type="entry name" value="PROTEIN_KINASE_DOM"/>
    <property type="match status" value="1"/>
</dbReference>
<keyword evidence="2 4" id="KW-0547">Nucleotide-binding</keyword>
<evidence type="ECO:0000256" key="3">
    <source>
        <dbReference type="ARBA" id="ARBA00022840"/>
    </source>
</evidence>
<dbReference type="GO" id="GO:0031349">
    <property type="term" value="P:positive regulation of defense response"/>
    <property type="evidence" value="ECO:0007669"/>
    <property type="project" value="UniProtKB-ARBA"/>
</dbReference>
<keyword evidence="1 5" id="KW-0723">Serine/threonine-protein kinase</keyword>
<dbReference type="InterPro" id="IPR011029">
    <property type="entry name" value="DEATH-like_dom_sf"/>
</dbReference>
<dbReference type="PRINTS" id="PR00109">
    <property type="entry name" value="TYRKINASE"/>
</dbReference>
<feature type="domain" description="Protein kinase" evidence="6">
    <location>
        <begin position="17"/>
        <end position="298"/>
    </location>
</feature>
<evidence type="ECO:0000256" key="1">
    <source>
        <dbReference type="ARBA" id="ARBA00022527"/>
    </source>
</evidence>
<evidence type="ECO:0000256" key="2">
    <source>
        <dbReference type="ARBA" id="ARBA00022741"/>
    </source>
</evidence>
<feature type="binding site" evidence="4">
    <location>
        <position position="46"/>
    </location>
    <ligand>
        <name>ATP</name>
        <dbReference type="ChEBI" id="CHEBI:30616"/>
    </ligand>
</feature>
<keyword evidence="1 5" id="KW-0808">Transferase</keyword>
<reference evidence="7" key="2">
    <citation type="submission" date="2025-08" db="UniProtKB">
        <authorList>
            <consortium name="Ensembl"/>
        </authorList>
    </citation>
    <scope>IDENTIFICATION</scope>
</reference>
<dbReference type="SMART" id="SM00220">
    <property type="entry name" value="S_TKc"/>
    <property type="match status" value="1"/>
</dbReference>
<dbReference type="GeneTree" id="ENSGT00940000160206"/>
<protein>
    <recommendedName>
        <fullName evidence="6">Protein kinase domain-containing protein</fullName>
    </recommendedName>
</protein>
<dbReference type="PANTHER" id="PTHR44329">
    <property type="entry name" value="SERINE/THREONINE-PROTEIN KINASE TNNI3K-RELATED"/>
    <property type="match status" value="1"/>
</dbReference>
<dbReference type="Ensembl" id="ENSGACT00000057041.1">
    <property type="protein sequence ID" value="ENSGACP00000044676.1"/>
    <property type="gene ID" value="ENSGACG00000012580.2"/>
</dbReference>
<proteinExistence type="inferred from homology"/>
<evidence type="ECO:0000313" key="8">
    <source>
        <dbReference type="Proteomes" id="UP000007635"/>
    </source>
</evidence>
<dbReference type="GO" id="GO:0004706">
    <property type="term" value="F:JUN kinase kinase kinase activity"/>
    <property type="evidence" value="ECO:0007669"/>
    <property type="project" value="TreeGrafter"/>
</dbReference>
<evidence type="ECO:0000313" key="7">
    <source>
        <dbReference type="Ensembl" id="ENSGACP00000044676.1"/>
    </source>
</evidence>
<keyword evidence="1 5" id="KW-0418">Kinase</keyword>
<reference evidence="7" key="3">
    <citation type="submission" date="2025-09" db="UniProtKB">
        <authorList>
            <consortium name="Ensembl"/>
        </authorList>
    </citation>
    <scope>IDENTIFICATION</scope>
</reference>
<evidence type="ECO:0000259" key="6">
    <source>
        <dbReference type="PROSITE" id="PS50011"/>
    </source>
</evidence>
<dbReference type="Pfam" id="PF07714">
    <property type="entry name" value="PK_Tyr_Ser-Thr"/>
    <property type="match status" value="1"/>
</dbReference>
<keyword evidence="3 4" id="KW-0067">ATP-binding</keyword>
<dbReference type="InterPro" id="IPR051681">
    <property type="entry name" value="Ser/Thr_Kinases-Pseudokinases"/>
</dbReference>
<dbReference type="Gene3D" id="1.10.533.10">
    <property type="entry name" value="Death Domain, Fas"/>
    <property type="match status" value="1"/>
</dbReference>
<dbReference type="AlphaFoldDB" id="A0AAQ4Q088"/>
<dbReference type="Proteomes" id="UP000007635">
    <property type="component" value="Chromosome XIX"/>
</dbReference>
<reference evidence="7 8" key="1">
    <citation type="journal article" date="2021" name="G3 (Bethesda)">
        <title>Improved contiguity of the threespine stickleback genome using long-read sequencing.</title>
        <authorList>
            <person name="Nath S."/>
            <person name="Shaw D.E."/>
            <person name="White M.A."/>
        </authorList>
    </citation>
    <scope>NUCLEOTIDE SEQUENCE [LARGE SCALE GENOMIC DNA]</scope>
    <source>
        <strain evidence="7 8">Lake Benthic</strain>
    </source>
</reference>
<evidence type="ECO:0000256" key="4">
    <source>
        <dbReference type="PROSITE-ProRule" id="PRU10141"/>
    </source>
</evidence>
<dbReference type="PROSITE" id="PS00107">
    <property type="entry name" value="PROTEIN_KINASE_ATP"/>
    <property type="match status" value="1"/>
</dbReference>
<dbReference type="InterPro" id="IPR001245">
    <property type="entry name" value="Ser-Thr/Tyr_kinase_cat_dom"/>
</dbReference>
<dbReference type="PANTHER" id="PTHR44329:SF297">
    <property type="entry name" value="RECEPTOR-INTERACTING SERINE_THREONINE-PROTEIN KINASE 3"/>
    <property type="match status" value="1"/>
</dbReference>
<name>A0AAQ4Q088_GASAC</name>
<comment type="similarity">
    <text evidence="5">Belongs to the protein kinase superfamily.</text>
</comment>
<dbReference type="SUPFAM" id="SSF47986">
    <property type="entry name" value="DEATH domain"/>
    <property type="match status" value="1"/>
</dbReference>
<dbReference type="InterPro" id="IPR008271">
    <property type="entry name" value="Ser/Thr_kinase_AS"/>
</dbReference>
<dbReference type="InterPro" id="IPR011009">
    <property type="entry name" value="Kinase-like_dom_sf"/>
</dbReference>
<organism evidence="7 8">
    <name type="scientific">Gasterosteus aculeatus aculeatus</name>
    <name type="common">three-spined stickleback</name>
    <dbReference type="NCBI Taxonomy" id="481459"/>
    <lineage>
        <taxon>Eukaryota</taxon>
        <taxon>Metazoa</taxon>
        <taxon>Chordata</taxon>
        <taxon>Craniata</taxon>
        <taxon>Vertebrata</taxon>
        <taxon>Euteleostomi</taxon>
        <taxon>Actinopterygii</taxon>
        <taxon>Neopterygii</taxon>
        <taxon>Teleostei</taxon>
        <taxon>Neoteleostei</taxon>
        <taxon>Acanthomorphata</taxon>
        <taxon>Eupercaria</taxon>
        <taxon>Perciformes</taxon>
        <taxon>Cottioidei</taxon>
        <taxon>Gasterosteales</taxon>
        <taxon>Gasterosteidae</taxon>
        <taxon>Gasterosteus</taxon>
    </lineage>
</organism>
<sequence length="438" mass="49406">MALPSQKPNEPLGDEILQDWENIGSGGFGDVYKARHKDWGFDVAIKLLHRGVCPSASLWIEAEVMTRASCDCVLRLYGTYKGFPPIEGDPVQRRRGGEPMQEGLVMAFMERGSLQSLFDKLHDPLLWPLVCRLAHQVAVGMNFLHQQDLMHGDLKPCNVLLDDHFNAKLADFGLSRVSTSCMSTSCMPTEEKTGYLQGTYKYMPPEAFDSSYHPVRAFDIYSYGILLWSILSGKEPYPCNNPELVIESVRGGQRPPTPKKIDKEGWNELVNLMEQCWDNDPSKRPKFKDSLETTEAVFSQNRDGIPDAVCQVEKAFRGVATTSNQLSTRGKKKPFIERTESNDEIRDPIKVSTREMSCPDKVKFVDEYRPNLIRNVTKVMEITDLLGEMVHDEARASMAAAETSYIRMRKLYSSLHSGGDKVKAAFYDALAQLHPELV</sequence>
<dbReference type="Gene3D" id="1.10.510.10">
    <property type="entry name" value="Transferase(Phosphotransferase) domain 1"/>
    <property type="match status" value="1"/>
</dbReference>
<evidence type="ECO:0000256" key="5">
    <source>
        <dbReference type="RuleBase" id="RU000304"/>
    </source>
</evidence>
<keyword evidence="8" id="KW-1185">Reference proteome</keyword>
<dbReference type="InterPro" id="IPR000719">
    <property type="entry name" value="Prot_kinase_dom"/>
</dbReference>
<dbReference type="SUPFAM" id="SSF56112">
    <property type="entry name" value="Protein kinase-like (PK-like)"/>
    <property type="match status" value="1"/>
</dbReference>
<dbReference type="GO" id="GO:0043123">
    <property type="term" value="P:positive regulation of canonical NF-kappaB signal transduction"/>
    <property type="evidence" value="ECO:0007669"/>
    <property type="project" value="UniProtKB-ARBA"/>
</dbReference>
<dbReference type="InterPro" id="IPR017441">
    <property type="entry name" value="Protein_kinase_ATP_BS"/>
</dbReference>